<dbReference type="SMART" id="SM01032">
    <property type="entry name" value="BHD_3"/>
    <property type="match status" value="1"/>
</dbReference>
<dbReference type="GO" id="GO:0006289">
    <property type="term" value="P:nucleotide-excision repair"/>
    <property type="evidence" value="ECO:0007669"/>
    <property type="project" value="InterPro"/>
</dbReference>
<feature type="domain" description="Rad4 beta-hairpin" evidence="9">
    <location>
        <begin position="609"/>
        <end position="683"/>
    </location>
</feature>
<feature type="compositionally biased region" description="Polar residues" evidence="6">
    <location>
        <begin position="339"/>
        <end position="348"/>
    </location>
</feature>
<dbReference type="InterPro" id="IPR042488">
    <property type="entry name" value="Rad4_BHD3_sf"/>
</dbReference>
<evidence type="ECO:0000259" key="7">
    <source>
        <dbReference type="SMART" id="SM01030"/>
    </source>
</evidence>
<dbReference type="GO" id="GO:0003684">
    <property type="term" value="F:damaged DNA binding"/>
    <property type="evidence" value="ECO:0007669"/>
    <property type="project" value="InterPro"/>
</dbReference>
<dbReference type="SMART" id="SM01030">
    <property type="entry name" value="BHD_1"/>
    <property type="match status" value="1"/>
</dbReference>
<keyword evidence="4" id="KW-0234">DNA repair</keyword>
<keyword evidence="11" id="KW-1185">Reference proteome</keyword>
<feature type="region of interest" description="Disordered" evidence="6">
    <location>
        <begin position="321"/>
        <end position="357"/>
    </location>
</feature>
<dbReference type="SUPFAM" id="SSF54001">
    <property type="entry name" value="Cysteine proteinases"/>
    <property type="match status" value="1"/>
</dbReference>
<evidence type="ECO:0000259" key="8">
    <source>
        <dbReference type="SMART" id="SM01031"/>
    </source>
</evidence>
<dbReference type="Gene3D" id="3.30.70.2460">
    <property type="entry name" value="Rad4, beta-hairpin domain BHD3"/>
    <property type="match status" value="1"/>
</dbReference>
<evidence type="ECO:0000256" key="2">
    <source>
        <dbReference type="ARBA" id="ARBA00009525"/>
    </source>
</evidence>
<evidence type="ECO:0000256" key="3">
    <source>
        <dbReference type="ARBA" id="ARBA00022763"/>
    </source>
</evidence>
<dbReference type="GO" id="GO:0071942">
    <property type="term" value="C:XPC complex"/>
    <property type="evidence" value="ECO:0007669"/>
    <property type="project" value="TreeGrafter"/>
</dbReference>
<dbReference type="Proteomes" id="UP000019484">
    <property type="component" value="Unassembled WGS sequence"/>
</dbReference>
<keyword evidence="3" id="KW-0227">DNA damage</keyword>
<organism evidence="10 11">
    <name type="scientific">Capronia coronata CBS 617.96</name>
    <dbReference type="NCBI Taxonomy" id="1182541"/>
    <lineage>
        <taxon>Eukaryota</taxon>
        <taxon>Fungi</taxon>
        <taxon>Dikarya</taxon>
        <taxon>Ascomycota</taxon>
        <taxon>Pezizomycotina</taxon>
        <taxon>Eurotiomycetes</taxon>
        <taxon>Chaetothyriomycetidae</taxon>
        <taxon>Chaetothyriales</taxon>
        <taxon>Herpotrichiellaceae</taxon>
        <taxon>Capronia</taxon>
    </lineage>
</organism>
<dbReference type="STRING" id="1182541.W9YQ60"/>
<gene>
    <name evidence="10" type="ORF">A1O1_04473</name>
</gene>
<dbReference type="InterPro" id="IPR018328">
    <property type="entry name" value="Rad4_beta-hairpin_dom3"/>
</dbReference>
<evidence type="ECO:0000256" key="4">
    <source>
        <dbReference type="ARBA" id="ARBA00023204"/>
    </source>
</evidence>
<dbReference type="InterPro" id="IPR018327">
    <property type="entry name" value="BHD_2"/>
</dbReference>
<dbReference type="Pfam" id="PF10405">
    <property type="entry name" value="BHD_3"/>
    <property type="match status" value="1"/>
</dbReference>
<dbReference type="OrthoDB" id="300780at2759"/>
<dbReference type="GO" id="GO:0006298">
    <property type="term" value="P:mismatch repair"/>
    <property type="evidence" value="ECO:0007669"/>
    <property type="project" value="TreeGrafter"/>
</dbReference>
<feature type="region of interest" description="Disordered" evidence="6">
    <location>
        <begin position="120"/>
        <end position="166"/>
    </location>
</feature>
<feature type="compositionally biased region" description="Acidic residues" evidence="6">
    <location>
        <begin position="831"/>
        <end position="849"/>
    </location>
</feature>
<dbReference type="HOGENOM" id="CLU_003639_1_1_1"/>
<accession>W9YQ60</accession>
<dbReference type="Gene3D" id="3.90.260.10">
    <property type="entry name" value="Transglutaminase-like"/>
    <property type="match status" value="1"/>
</dbReference>
<feature type="compositionally biased region" description="Polar residues" evidence="6">
    <location>
        <begin position="134"/>
        <end position="150"/>
    </location>
</feature>
<evidence type="ECO:0000256" key="6">
    <source>
        <dbReference type="SAM" id="MobiDB-lite"/>
    </source>
</evidence>
<dbReference type="RefSeq" id="XP_007723555.1">
    <property type="nucleotide sequence ID" value="XM_007725365.1"/>
</dbReference>
<feature type="compositionally biased region" description="Basic and acidic residues" evidence="6">
    <location>
        <begin position="60"/>
        <end position="70"/>
    </location>
</feature>
<dbReference type="GO" id="GO:0005737">
    <property type="term" value="C:cytoplasm"/>
    <property type="evidence" value="ECO:0007669"/>
    <property type="project" value="TreeGrafter"/>
</dbReference>
<feature type="domain" description="Rad4 beta-hairpin" evidence="8">
    <location>
        <begin position="540"/>
        <end position="602"/>
    </location>
</feature>
<dbReference type="GeneID" id="19159354"/>
<dbReference type="Pfam" id="PF10403">
    <property type="entry name" value="BHD_1"/>
    <property type="match status" value="1"/>
</dbReference>
<reference evidence="10 11" key="1">
    <citation type="submission" date="2013-03" db="EMBL/GenBank/DDBJ databases">
        <title>The Genome Sequence of Capronia coronata CBS 617.96.</title>
        <authorList>
            <consortium name="The Broad Institute Genomics Platform"/>
            <person name="Cuomo C."/>
            <person name="de Hoog S."/>
            <person name="Gorbushina A."/>
            <person name="Walker B."/>
            <person name="Young S.K."/>
            <person name="Zeng Q."/>
            <person name="Gargeya S."/>
            <person name="Fitzgerald M."/>
            <person name="Haas B."/>
            <person name="Abouelleil A."/>
            <person name="Allen A.W."/>
            <person name="Alvarado L."/>
            <person name="Arachchi H.M."/>
            <person name="Berlin A.M."/>
            <person name="Chapman S.B."/>
            <person name="Gainer-Dewar J."/>
            <person name="Goldberg J."/>
            <person name="Griggs A."/>
            <person name="Gujja S."/>
            <person name="Hansen M."/>
            <person name="Howarth C."/>
            <person name="Imamovic A."/>
            <person name="Ireland A."/>
            <person name="Larimer J."/>
            <person name="McCowan C."/>
            <person name="Murphy C."/>
            <person name="Pearson M."/>
            <person name="Poon T.W."/>
            <person name="Priest M."/>
            <person name="Roberts A."/>
            <person name="Saif S."/>
            <person name="Shea T."/>
            <person name="Sisk P."/>
            <person name="Sykes S."/>
            <person name="Wortman J."/>
            <person name="Nusbaum C."/>
            <person name="Birren B."/>
        </authorList>
    </citation>
    <scope>NUCLEOTIDE SEQUENCE [LARGE SCALE GENOMIC DNA]</scope>
    <source>
        <strain evidence="10 11">CBS 617.96</strain>
    </source>
</reference>
<dbReference type="GO" id="GO:0000111">
    <property type="term" value="C:nucleotide-excision repair factor 2 complex"/>
    <property type="evidence" value="ECO:0007669"/>
    <property type="project" value="TreeGrafter"/>
</dbReference>
<feature type="compositionally biased region" description="Low complexity" evidence="6">
    <location>
        <begin position="1005"/>
        <end position="1023"/>
    </location>
</feature>
<dbReference type="InterPro" id="IPR018325">
    <property type="entry name" value="Rad4/PNGase_transGLS-fold"/>
</dbReference>
<dbReference type="GO" id="GO:0003697">
    <property type="term" value="F:single-stranded DNA binding"/>
    <property type="evidence" value="ECO:0007669"/>
    <property type="project" value="TreeGrafter"/>
</dbReference>
<dbReference type="InterPro" id="IPR018326">
    <property type="entry name" value="Rad4_beta-hairpin_dom1"/>
</dbReference>
<feature type="compositionally biased region" description="Basic and acidic residues" evidence="6">
    <location>
        <begin position="953"/>
        <end position="969"/>
    </location>
</feature>
<evidence type="ECO:0000256" key="5">
    <source>
        <dbReference type="ARBA" id="ARBA00023242"/>
    </source>
</evidence>
<dbReference type="InterPro" id="IPR004583">
    <property type="entry name" value="DNA_repair_Rad4"/>
</dbReference>
<dbReference type="PANTHER" id="PTHR12135:SF0">
    <property type="entry name" value="DNA REPAIR PROTEIN COMPLEMENTING XP-C CELLS"/>
    <property type="match status" value="1"/>
</dbReference>
<protein>
    <recommendedName>
        <fullName evidence="12">Xeroderma pigmentosum group C-complementing protein</fullName>
    </recommendedName>
</protein>
<dbReference type="Pfam" id="PF10404">
    <property type="entry name" value="BHD_2"/>
    <property type="match status" value="1"/>
</dbReference>
<keyword evidence="5" id="KW-0539">Nucleus</keyword>
<feature type="region of interest" description="Disordered" evidence="6">
    <location>
        <begin position="724"/>
        <end position="772"/>
    </location>
</feature>
<feature type="region of interest" description="Disordered" evidence="6">
    <location>
        <begin position="43"/>
        <end position="98"/>
    </location>
</feature>
<dbReference type="Gene3D" id="2.20.20.110">
    <property type="entry name" value="Rad4, beta-hairpin domain BHD1"/>
    <property type="match status" value="1"/>
</dbReference>
<evidence type="ECO:0000256" key="1">
    <source>
        <dbReference type="ARBA" id="ARBA00004123"/>
    </source>
</evidence>
<feature type="region of interest" description="Disordered" evidence="6">
    <location>
        <begin position="813"/>
        <end position="1044"/>
    </location>
</feature>
<dbReference type="SMART" id="SM01031">
    <property type="entry name" value="BHD_2"/>
    <property type="match status" value="1"/>
</dbReference>
<feature type="compositionally biased region" description="Acidic residues" evidence="6">
    <location>
        <begin position="725"/>
        <end position="743"/>
    </location>
</feature>
<evidence type="ECO:0000313" key="10">
    <source>
        <dbReference type="EMBL" id="EXJ91361.1"/>
    </source>
</evidence>
<evidence type="ECO:0000313" key="11">
    <source>
        <dbReference type="Proteomes" id="UP000019484"/>
    </source>
</evidence>
<evidence type="ECO:0000259" key="9">
    <source>
        <dbReference type="SMART" id="SM01032"/>
    </source>
</evidence>
<dbReference type="InterPro" id="IPR038765">
    <property type="entry name" value="Papain-like_cys_pep_sf"/>
</dbReference>
<evidence type="ECO:0008006" key="12">
    <source>
        <dbReference type="Google" id="ProtNLM"/>
    </source>
</evidence>
<feature type="compositionally biased region" description="Acidic residues" evidence="6">
    <location>
        <begin position="120"/>
        <end position="130"/>
    </location>
</feature>
<dbReference type="AlphaFoldDB" id="W9YQ60"/>
<comment type="similarity">
    <text evidence="2">Belongs to the XPC family.</text>
</comment>
<name>W9YQ60_9EURO</name>
<dbReference type="Pfam" id="PF03835">
    <property type="entry name" value="Rad4"/>
    <property type="match status" value="1"/>
</dbReference>
<feature type="region of interest" description="Disordered" evidence="6">
    <location>
        <begin position="556"/>
        <end position="581"/>
    </location>
</feature>
<dbReference type="EMBL" id="AMWN01000003">
    <property type="protein sequence ID" value="EXJ91361.1"/>
    <property type="molecule type" value="Genomic_DNA"/>
</dbReference>
<feature type="domain" description="Rad4 beta-hairpin" evidence="7">
    <location>
        <begin position="480"/>
        <end position="538"/>
    </location>
</feature>
<proteinExistence type="inferred from homology"/>
<feature type="compositionally biased region" description="Basic and acidic residues" evidence="6">
    <location>
        <begin position="908"/>
        <end position="919"/>
    </location>
</feature>
<comment type="subcellular location">
    <subcellularLocation>
        <location evidence="1">Nucleus</location>
    </subcellularLocation>
</comment>
<comment type="caution">
    <text evidence="10">The sequence shown here is derived from an EMBL/GenBank/DDBJ whole genome shotgun (WGS) entry which is preliminary data.</text>
</comment>
<feature type="region of interest" description="Disordered" evidence="6">
    <location>
        <begin position="1"/>
        <end position="31"/>
    </location>
</feature>
<dbReference type="PANTHER" id="PTHR12135">
    <property type="entry name" value="DNA REPAIR PROTEIN XP-C / RAD4"/>
    <property type="match status" value="1"/>
</dbReference>
<dbReference type="InterPro" id="IPR036985">
    <property type="entry name" value="Transglutaminase-like_sf"/>
</dbReference>
<dbReference type="eggNOG" id="KOG2179">
    <property type="taxonomic scope" value="Eukaryota"/>
</dbReference>
<dbReference type="Gene3D" id="3.30.60.290">
    <property type="entry name" value="Rad4, beta-hairpin domain BHD2"/>
    <property type="match status" value="1"/>
</dbReference>
<sequence>MPPKKNLPARSSSRKTRQSTRRREVLDDGIPSVYGEMVAEAVAEERDLSSQLRSSKRRKISEESSSKIELDFDLFGTPEVGADGDPIPATADGTSPKLQQVVYDDFEGSDESDVEFEDVELEPAEDDEDGPSSKPEQQSLELDLSRSTLEPSRRGPQRRKPVGPAEKKIRLEVHKAHLVCLLAHLSSRNRWCESESVQGLLKPLVPRKVISLLHVEESQPQYQRSHSFMKGIEELCALWKQLWTITARGMQRAYWKEDVDAIKESDDTEDLIDFDEFKAAARSRSGSRDLGAQLFCALLRSVAVDTRLVCSLQVLPFSGVAKGQTPEKPKSQYYHAPPQNYTQNSTISRPAPTTRKKKRKIIESPYPIFWVEVYSPSTSTWIPLDPIVRNTINKPKTGFEPPAADRLNSMTYVIALEDDGSAKDVTRRYAQWYNAKTRRQRVESTKGGEEWWTRLMGALQKPFDEFRDEIEDANLLRRAESEAMPRNVQDFKGHPVYVLERHLRMNEVIHPKHEVGKVSTGSGKNAKLESVFRRRDVHVCRTADAWYRRGRDVKQGEQPLKRVMPKRRRTPEDQDLDDDDHAETSEGMALYAEYQTKLYEPPPVVDGKIPKNGYGNLDVYVPSMIPAGAVHIRHPLAAEAARVLGIDYTDAVTGFVFKGRQGTAVIDGVVVSMHMCNAMINVIEGLESQATEEAEQARSRVILALWKRWLTALRVRERVHRDYGDREEDTTNVAEDDDEEEEDSTYRDDGEDYGGGFMPDVDQEQTSQVNVEPDTDAISALPHLKPVDQLIPPEVVHQAIVVVRSPHKLHQWESQELLNPEPEDANIGGEAGEDQADAGGFIDEDDEQEAGGFFQFQDHEHETGGFIPDDTNKQQAPSHHPPFPAMDNDDAGAGGFFPEDTDMTSPPEPKHGDTKNGKDEDFEDSAAGGFLLEDDETDTPRLLDPSASVNHRQSAEEDQIRKKHEDKTANPDPSLVVKDETNPISNNQPAPLEPRRPSSSPPTSNPRSSPTSLRSQSQTSLLSHDPDEEDAEPEWLLNSLGEME</sequence>